<sequence>MYHQNNTYMKNILIPSTLEPDTINAVKIAIQQSKGKKCTLFLVLAEEIPDTHSSATFLRSMKSEMTVSQKKVLEYCRELITISQNCTLKIHYQYGISAPLMRNLIQHLEIELAILTPSYRKTERKIHNQFVQILNNCKCPILHLSSNCEEYDLTKAMYLKQSKSKLQPEDLQELIPNHFDFKIVSLATDFNDQNPEDLKSSLNEAIVKNKIDLLIETRKPKKIKLKNKNTNTNENFDLPILSLYERVL</sequence>
<comment type="caution">
    <text evidence="1">The sequence shown here is derived from an EMBL/GenBank/DDBJ whole genome shotgun (WGS) entry which is preliminary data.</text>
</comment>
<dbReference type="SUPFAM" id="SSF52402">
    <property type="entry name" value="Adenine nucleotide alpha hydrolases-like"/>
    <property type="match status" value="1"/>
</dbReference>
<gene>
    <name evidence="1" type="ORF">GCM10008015_18320</name>
</gene>
<dbReference type="Proteomes" id="UP000658793">
    <property type="component" value="Unassembled WGS sequence"/>
</dbReference>
<evidence type="ECO:0000313" key="2">
    <source>
        <dbReference type="Proteomes" id="UP000658793"/>
    </source>
</evidence>
<keyword evidence="2" id="KW-1185">Reference proteome</keyword>
<organism evidence="1 2">
    <name type="scientific">Flavobacterium palustre</name>
    <dbReference type="NCBI Taxonomy" id="1476463"/>
    <lineage>
        <taxon>Bacteria</taxon>
        <taxon>Pseudomonadati</taxon>
        <taxon>Bacteroidota</taxon>
        <taxon>Flavobacteriia</taxon>
        <taxon>Flavobacteriales</taxon>
        <taxon>Flavobacteriaceae</taxon>
        <taxon>Flavobacterium</taxon>
    </lineage>
</organism>
<accession>A0ABQ1HHM0</accession>
<proteinExistence type="predicted"/>
<dbReference type="EMBL" id="BMGA01000004">
    <property type="protein sequence ID" value="GGA77974.1"/>
    <property type="molecule type" value="Genomic_DNA"/>
</dbReference>
<reference evidence="2" key="1">
    <citation type="journal article" date="2019" name="Int. J. Syst. Evol. Microbiol.">
        <title>The Global Catalogue of Microorganisms (GCM) 10K type strain sequencing project: providing services to taxonomists for standard genome sequencing and annotation.</title>
        <authorList>
            <consortium name="The Broad Institute Genomics Platform"/>
            <consortium name="The Broad Institute Genome Sequencing Center for Infectious Disease"/>
            <person name="Wu L."/>
            <person name="Ma J."/>
        </authorList>
    </citation>
    <scope>NUCLEOTIDE SEQUENCE [LARGE SCALE GENOMIC DNA]</scope>
    <source>
        <strain evidence="2">CGMCC 1.12811</strain>
    </source>
</reference>
<name>A0ABQ1HHM0_9FLAO</name>
<protein>
    <recommendedName>
        <fullName evidence="3">UspA domain-containing protein</fullName>
    </recommendedName>
</protein>
<evidence type="ECO:0008006" key="3">
    <source>
        <dbReference type="Google" id="ProtNLM"/>
    </source>
</evidence>
<evidence type="ECO:0000313" key="1">
    <source>
        <dbReference type="EMBL" id="GGA77974.1"/>
    </source>
</evidence>